<dbReference type="RefSeq" id="WP_199575437.1">
    <property type="nucleotide sequence ID" value="NZ_JAENBO010000002.1"/>
</dbReference>
<gene>
    <name evidence="2" type="ORF">JHK62_04235</name>
</gene>
<sequence>MFLFDELDYKSKVDIEKGFSDEKKYHIIGNKDYLLKISPLSYASKKQLEVKYAKALASVKINVASLIDVKYGENHIESLYPWINGQDFSHYSKTLSKTEHYQYGFLAGEYVRQIHSIIIDETVSDWETIFNCKIDKKIVAFNPVKTYYPKGKIFIDFINQHRYLLENRPQTLCHGDYHVGNMMIEEKTKKLTIVDFGSLEIGDPYEEFNRMVWNAMHSEDFASGVLQGYFANNAIPEDFWLLMALYMAVDIISSISWAVNRGDKQIDTMKTRADRVLEWYDSFNLLIPKFYQTLFN</sequence>
<feature type="domain" description="Aminoglycoside phosphotransferase" evidence="1">
    <location>
        <begin position="15"/>
        <end position="230"/>
    </location>
</feature>
<evidence type="ECO:0000313" key="3">
    <source>
        <dbReference type="Proteomes" id="UP000653045"/>
    </source>
</evidence>
<evidence type="ECO:0000313" key="2">
    <source>
        <dbReference type="EMBL" id="MBJ8325887.1"/>
    </source>
</evidence>
<dbReference type="PANTHER" id="PTHR41283:SF1">
    <property type="entry name" value="AMINOGLYCOSIDE PHOSPHOTRANSFERASE DOMAIN-CONTAINING PROTEIN"/>
    <property type="match status" value="1"/>
</dbReference>
<evidence type="ECO:0000259" key="1">
    <source>
        <dbReference type="Pfam" id="PF01636"/>
    </source>
</evidence>
<dbReference type="Proteomes" id="UP000653045">
    <property type="component" value="Unassembled WGS sequence"/>
</dbReference>
<dbReference type="Pfam" id="PF01636">
    <property type="entry name" value="APH"/>
    <property type="match status" value="1"/>
</dbReference>
<reference evidence="2 3" key="1">
    <citation type="journal article" date="2021" name="Int. J. Syst. Evol. Microbiol.">
        <title>Streptococcus vicugnae sp. nov., isolated from faeces of alpacas (Vicugna pacos) and cattle (Bos taurus), Streptococcus zalophi sp. nov., and Streptococcus pacificus sp. nov., isolated from respiratory tract of California sea lions (Zalophus californianus).</title>
        <authorList>
            <person name="Volokhov D.V."/>
            <person name="Zagorodnyaya T.A."/>
            <person name="Shen Z."/>
            <person name="Blom J."/>
            <person name="Furtak V.A."/>
            <person name="Eisenberg T."/>
            <person name="Fan P."/>
            <person name="Jeong K.C."/>
            <person name="Gao Y."/>
            <person name="Zhang S."/>
            <person name="Amselle M."/>
        </authorList>
    </citation>
    <scope>NUCLEOTIDE SEQUENCE [LARGE SCALE GENOMIC DNA]</scope>
    <source>
        <strain evidence="2 3">CSL7591</strain>
    </source>
</reference>
<comment type="caution">
    <text evidence="2">The sequence shown here is derived from an EMBL/GenBank/DDBJ whole genome shotgun (WGS) entry which is preliminary data.</text>
</comment>
<dbReference type="SUPFAM" id="SSF56112">
    <property type="entry name" value="Protein kinase-like (PK-like)"/>
    <property type="match status" value="1"/>
</dbReference>
<keyword evidence="3" id="KW-1185">Reference proteome</keyword>
<dbReference type="Gene3D" id="3.90.1200.10">
    <property type="match status" value="1"/>
</dbReference>
<protein>
    <submittedName>
        <fullName evidence="2">Aminoglycoside phosphotransferase family protein</fullName>
    </submittedName>
</protein>
<organism evidence="2 3">
    <name type="scientific">Streptococcus pacificus</name>
    <dbReference type="NCBI Taxonomy" id="2740577"/>
    <lineage>
        <taxon>Bacteria</taxon>
        <taxon>Bacillati</taxon>
        <taxon>Bacillota</taxon>
        <taxon>Bacilli</taxon>
        <taxon>Lactobacillales</taxon>
        <taxon>Streptococcaceae</taxon>
        <taxon>Streptococcus</taxon>
    </lineage>
</organism>
<name>A0ABS0ZIV3_9STRE</name>
<dbReference type="InterPro" id="IPR002575">
    <property type="entry name" value="Aminoglycoside_PTrfase"/>
</dbReference>
<proteinExistence type="predicted"/>
<dbReference type="InterPro" id="IPR011009">
    <property type="entry name" value="Kinase-like_dom_sf"/>
</dbReference>
<accession>A0ABS0ZIV3</accession>
<dbReference type="PANTHER" id="PTHR41283">
    <property type="entry name" value="AMINOGLYCOSIDE PHOSPHOTRANSFERASE"/>
    <property type="match status" value="1"/>
</dbReference>
<dbReference type="EMBL" id="JAENBO010000002">
    <property type="protein sequence ID" value="MBJ8325887.1"/>
    <property type="molecule type" value="Genomic_DNA"/>
</dbReference>